<accession>A0A5C6WWS3</accession>
<evidence type="ECO:0000313" key="5">
    <source>
        <dbReference type="Proteomes" id="UP000321046"/>
    </source>
</evidence>
<dbReference type="InterPro" id="IPR002347">
    <property type="entry name" value="SDR_fam"/>
</dbReference>
<comment type="caution">
    <text evidence="4">The sequence shown here is derived from an EMBL/GenBank/DDBJ whole genome shotgun (WGS) entry which is preliminary data.</text>
</comment>
<keyword evidence="2" id="KW-0560">Oxidoreductase</keyword>
<sequence length="256" mass="27961">MNERHPRVAWVTGGAQGIGRAISEALAREGVTVCVVDRDREAGEELLDEQGSPKTIAFWEVDVSDETSVAGAMAETIERFGRLDVLVNNAGVAQPHSGPIESLSLEDWNRWLDTNLTGAFLCAKHAVPHLRRTSGSIVNMASTRAYQSEANSEAYAASKGGLVALTHAMAMSLGPEIRVNSVSPGWTEVSEWKKRSERERPQLRPEDHAQHPVGRVGKPEDVAELVVFLTGPRAEFITGQDFVIDGGMTRKMIYED</sequence>
<dbReference type="GO" id="GO:0016491">
    <property type="term" value="F:oxidoreductase activity"/>
    <property type="evidence" value="ECO:0007669"/>
    <property type="project" value="UniProtKB-KW"/>
</dbReference>
<dbReference type="OrthoDB" id="5363038at2"/>
<gene>
    <name evidence="4" type="ORF">FRC96_15390</name>
</gene>
<dbReference type="PRINTS" id="PR00081">
    <property type="entry name" value="GDHRDH"/>
</dbReference>
<proteinExistence type="inferred from homology"/>
<protein>
    <submittedName>
        <fullName evidence="4">SDR family oxidoreductase</fullName>
    </submittedName>
</protein>
<dbReference type="Gene3D" id="3.40.50.720">
    <property type="entry name" value="NAD(P)-binding Rossmann-like Domain"/>
    <property type="match status" value="1"/>
</dbReference>
<evidence type="ECO:0000256" key="1">
    <source>
        <dbReference type="ARBA" id="ARBA00006484"/>
    </source>
</evidence>
<dbReference type="PROSITE" id="PS00061">
    <property type="entry name" value="ADH_SHORT"/>
    <property type="match status" value="1"/>
</dbReference>
<dbReference type="FunFam" id="3.40.50.720:FF:000084">
    <property type="entry name" value="Short-chain dehydrogenase reductase"/>
    <property type="match status" value="1"/>
</dbReference>
<dbReference type="AlphaFoldDB" id="A0A5C6WWS3"/>
<dbReference type="Pfam" id="PF13561">
    <property type="entry name" value="adh_short_C2"/>
    <property type="match status" value="1"/>
</dbReference>
<dbReference type="InterPro" id="IPR020904">
    <property type="entry name" value="Sc_DH/Rdtase_CS"/>
</dbReference>
<dbReference type="EMBL" id="VOSL01000059">
    <property type="protein sequence ID" value="TXD33847.1"/>
    <property type="molecule type" value="Genomic_DNA"/>
</dbReference>
<dbReference type="SUPFAM" id="SSF51735">
    <property type="entry name" value="NAD(P)-binding Rossmann-fold domains"/>
    <property type="match status" value="1"/>
</dbReference>
<reference evidence="4 5" key="1">
    <citation type="submission" date="2019-08" db="EMBL/GenBank/DDBJ databases">
        <title>Bradymonadales sp. TMQ2.</title>
        <authorList>
            <person name="Liang Q."/>
        </authorList>
    </citation>
    <scope>NUCLEOTIDE SEQUENCE [LARGE SCALE GENOMIC DNA]</scope>
    <source>
        <strain evidence="4 5">TMQ2</strain>
    </source>
</reference>
<evidence type="ECO:0000313" key="4">
    <source>
        <dbReference type="EMBL" id="TXD33847.1"/>
    </source>
</evidence>
<dbReference type="Proteomes" id="UP000321046">
    <property type="component" value="Unassembled WGS sequence"/>
</dbReference>
<dbReference type="NCBIfam" id="NF005559">
    <property type="entry name" value="PRK07231.1"/>
    <property type="match status" value="1"/>
</dbReference>
<organism evidence="4 5">
    <name type="scientific">Lujinxingia vulgaris</name>
    <dbReference type="NCBI Taxonomy" id="2600176"/>
    <lineage>
        <taxon>Bacteria</taxon>
        <taxon>Deltaproteobacteria</taxon>
        <taxon>Bradymonadales</taxon>
        <taxon>Lujinxingiaceae</taxon>
        <taxon>Lujinxingia</taxon>
    </lineage>
</organism>
<dbReference type="PANTHER" id="PTHR24321:SF8">
    <property type="entry name" value="ESTRADIOL 17-BETA-DEHYDROGENASE 8-RELATED"/>
    <property type="match status" value="1"/>
</dbReference>
<dbReference type="InterPro" id="IPR036291">
    <property type="entry name" value="NAD(P)-bd_dom_sf"/>
</dbReference>
<evidence type="ECO:0000256" key="3">
    <source>
        <dbReference type="SAM" id="MobiDB-lite"/>
    </source>
</evidence>
<comment type="similarity">
    <text evidence="1">Belongs to the short-chain dehydrogenases/reductases (SDR) family.</text>
</comment>
<feature type="compositionally biased region" description="Basic and acidic residues" evidence="3">
    <location>
        <begin position="193"/>
        <end position="210"/>
    </location>
</feature>
<dbReference type="RefSeq" id="WP_146975703.1">
    <property type="nucleotide sequence ID" value="NZ_VOSL01000059.1"/>
</dbReference>
<name>A0A5C6WWS3_9DELT</name>
<dbReference type="PRINTS" id="PR00080">
    <property type="entry name" value="SDRFAMILY"/>
</dbReference>
<dbReference type="PANTHER" id="PTHR24321">
    <property type="entry name" value="DEHYDROGENASES, SHORT CHAIN"/>
    <property type="match status" value="1"/>
</dbReference>
<feature type="region of interest" description="Disordered" evidence="3">
    <location>
        <begin position="193"/>
        <end position="216"/>
    </location>
</feature>
<evidence type="ECO:0000256" key="2">
    <source>
        <dbReference type="ARBA" id="ARBA00023002"/>
    </source>
</evidence>